<dbReference type="FunFam" id="1.20.1280.50:FF:000037">
    <property type="entry name" value="F-box protein SKIP19"/>
    <property type="match status" value="1"/>
</dbReference>
<evidence type="ECO:0000259" key="2">
    <source>
        <dbReference type="PROSITE" id="PS50181"/>
    </source>
</evidence>
<dbReference type="EMBL" id="OZ075138">
    <property type="protein sequence ID" value="CAL5010800.1"/>
    <property type="molecule type" value="Genomic_DNA"/>
</dbReference>
<dbReference type="SUPFAM" id="SSF52047">
    <property type="entry name" value="RNI-like"/>
    <property type="match status" value="1"/>
</dbReference>
<evidence type="ECO:0000313" key="3">
    <source>
        <dbReference type="EMBL" id="CAL5010800.1"/>
    </source>
</evidence>
<evidence type="ECO:0000256" key="1">
    <source>
        <dbReference type="SAM" id="MobiDB-lite"/>
    </source>
</evidence>
<evidence type="ECO:0000313" key="4">
    <source>
        <dbReference type="Proteomes" id="UP001497457"/>
    </source>
</evidence>
<keyword evidence="4" id="KW-1185">Reference proteome</keyword>
<dbReference type="InterPro" id="IPR001810">
    <property type="entry name" value="F-box_dom"/>
</dbReference>
<dbReference type="InterPro" id="IPR036047">
    <property type="entry name" value="F-box-like_dom_sf"/>
</dbReference>
<dbReference type="SUPFAM" id="SSF81383">
    <property type="entry name" value="F-box domain"/>
    <property type="match status" value="1"/>
</dbReference>
<organism evidence="3 4">
    <name type="scientific">Urochloa decumbens</name>
    <dbReference type="NCBI Taxonomy" id="240449"/>
    <lineage>
        <taxon>Eukaryota</taxon>
        <taxon>Viridiplantae</taxon>
        <taxon>Streptophyta</taxon>
        <taxon>Embryophyta</taxon>
        <taxon>Tracheophyta</taxon>
        <taxon>Spermatophyta</taxon>
        <taxon>Magnoliopsida</taxon>
        <taxon>Liliopsida</taxon>
        <taxon>Poales</taxon>
        <taxon>Poaceae</taxon>
        <taxon>PACMAD clade</taxon>
        <taxon>Panicoideae</taxon>
        <taxon>Panicodae</taxon>
        <taxon>Paniceae</taxon>
        <taxon>Melinidinae</taxon>
        <taxon>Urochloa</taxon>
    </lineage>
</organism>
<dbReference type="InterPro" id="IPR032675">
    <property type="entry name" value="LRR_dom_sf"/>
</dbReference>
<dbReference type="PANTHER" id="PTHR38926">
    <property type="entry name" value="F-BOX DOMAIN CONTAINING PROTEIN, EXPRESSED"/>
    <property type="match status" value="1"/>
</dbReference>
<gene>
    <name evidence="3" type="ORF">URODEC1_LOCUS70163</name>
</gene>
<dbReference type="Gene3D" id="1.20.1280.50">
    <property type="match status" value="1"/>
</dbReference>
<sequence length="322" mass="37242">MASSSSSSIGHRRPRLADEQEQTPPAQVPRRQGKAEEEEEEETRDWTELPVDALLAVFGKLDGVDILMGAGHVCRPWRRATREEPELWRRVHMRRRARLAYDVDIEAAARTAVRRSAGRCEAFLAEDYDGAPMGYDDDFFLFLADAAPMLKSLRLISCNKVFPQMINQTIRKFPLLEELELSLYHRGSIDDCLIGISEACPLVTCLRLNHDRFYYLRMPFMGGWCKCKSTEVARMRRLRSLQLFGNSIRNEELSAILDGCRQLESLDIRHCLKVRMNDEMRASWFARVKTVRLPEDSMEDYELPYGNPINDFIYYSGVMYPD</sequence>
<feature type="region of interest" description="Disordered" evidence="1">
    <location>
        <begin position="1"/>
        <end position="46"/>
    </location>
</feature>
<dbReference type="Pfam" id="PF12937">
    <property type="entry name" value="F-box-like"/>
    <property type="match status" value="1"/>
</dbReference>
<name>A0ABC9C0A8_9POAL</name>
<proteinExistence type="predicted"/>
<dbReference type="Gene3D" id="3.80.10.10">
    <property type="entry name" value="Ribonuclease Inhibitor"/>
    <property type="match status" value="1"/>
</dbReference>
<protein>
    <recommendedName>
        <fullName evidence="2">F-box domain-containing protein</fullName>
    </recommendedName>
</protein>
<dbReference type="PROSITE" id="PS50181">
    <property type="entry name" value="FBOX"/>
    <property type="match status" value="1"/>
</dbReference>
<dbReference type="AlphaFoldDB" id="A0ABC9C0A8"/>
<feature type="domain" description="F-box" evidence="2">
    <location>
        <begin position="43"/>
        <end position="91"/>
    </location>
</feature>
<accession>A0ABC9C0A8</accession>
<dbReference type="PANTHER" id="PTHR38926:SF28">
    <property type="entry name" value="F-BOX PROTEIN SKIP19"/>
    <property type="match status" value="1"/>
</dbReference>
<reference evidence="3" key="1">
    <citation type="submission" date="2024-10" db="EMBL/GenBank/DDBJ databases">
        <authorList>
            <person name="Ryan C."/>
        </authorList>
    </citation>
    <scope>NUCLEOTIDE SEQUENCE [LARGE SCALE GENOMIC DNA]</scope>
</reference>
<dbReference type="Proteomes" id="UP001497457">
    <property type="component" value="Chromosome 28b"/>
</dbReference>